<accession>A0A7J2U3Q0</accession>
<dbReference type="EMBL" id="DSEU01000052">
    <property type="protein sequence ID" value="HEM67480.1"/>
    <property type="molecule type" value="Genomic_DNA"/>
</dbReference>
<dbReference type="Gene3D" id="3.90.1530.10">
    <property type="entry name" value="Conserved hypothetical protein from pyrococcus furiosus pfu- 392566-001, ParB domain"/>
    <property type="match status" value="1"/>
</dbReference>
<dbReference type="InterPro" id="IPR003115">
    <property type="entry name" value="ParB_N"/>
</dbReference>
<proteinExistence type="predicted"/>
<protein>
    <recommendedName>
        <fullName evidence="1">ParB-like N-terminal domain-containing protein</fullName>
    </recommendedName>
</protein>
<gene>
    <name evidence="2" type="ORF">ENO26_07970</name>
</gene>
<feature type="domain" description="ParB-like N-terminal" evidence="1">
    <location>
        <begin position="34"/>
        <end position="117"/>
    </location>
</feature>
<evidence type="ECO:0000313" key="2">
    <source>
        <dbReference type="EMBL" id="HEM67480.1"/>
    </source>
</evidence>
<comment type="caution">
    <text evidence="2">The sequence shown here is derived from an EMBL/GenBank/DDBJ whole genome shotgun (WGS) entry which is preliminary data.</text>
</comment>
<dbReference type="SMART" id="SM00470">
    <property type="entry name" value="ParB"/>
    <property type="match status" value="1"/>
</dbReference>
<name>A0A7J2U3Q0_9CREN</name>
<sequence>MVLDYDVIQFLISRFGRDKLFNSLDPHKYSLKTFLVPIDVLHPHESVYIDIVNYVTTDLLTSGFLKYPIVVDVRTLVVLDGHHRLEVLKKLGIRYIPAFFVDYAEDYVTVYPLRKDIPISKTLIIDTALKGCLYPPKTSKHVYIGFAIQPTYTPLTILKTLSQNPIAANISPLPTL</sequence>
<dbReference type="InterPro" id="IPR036086">
    <property type="entry name" value="ParB/Sulfiredoxin_sf"/>
</dbReference>
<evidence type="ECO:0000259" key="1">
    <source>
        <dbReference type="SMART" id="SM00470"/>
    </source>
</evidence>
<dbReference type="SUPFAM" id="SSF110849">
    <property type="entry name" value="ParB/Sulfiredoxin"/>
    <property type="match status" value="1"/>
</dbReference>
<dbReference type="AlphaFoldDB" id="A0A7J2U3Q0"/>
<reference evidence="2" key="1">
    <citation type="journal article" date="2020" name="mSystems">
        <title>Genome- and Community-Level Interaction Insights into Carbon Utilization and Element Cycling Functions of Hydrothermarchaeota in Hydrothermal Sediment.</title>
        <authorList>
            <person name="Zhou Z."/>
            <person name="Liu Y."/>
            <person name="Xu W."/>
            <person name="Pan J."/>
            <person name="Luo Z.H."/>
            <person name="Li M."/>
        </authorList>
    </citation>
    <scope>NUCLEOTIDE SEQUENCE [LARGE SCALE GENOMIC DNA]</scope>
    <source>
        <strain evidence="2">SpSt-125</strain>
    </source>
</reference>
<dbReference type="CDD" id="cd16400">
    <property type="entry name" value="ParB_Srx_like_nuclease"/>
    <property type="match status" value="1"/>
</dbReference>
<organism evidence="2">
    <name type="scientific">Ignisphaera aggregans</name>
    <dbReference type="NCBI Taxonomy" id="334771"/>
    <lineage>
        <taxon>Archaea</taxon>
        <taxon>Thermoproteota</taxon>
        <taxon>Thermoprotei</taxon>
        <taxon>Desulfurococcales</taxon>
        <taxon>Desulfurococcaceae</taxon>
        <taxon>Ignisphaera</taxon>
    </lineage>
</organism>